<accession>A0AAE1XYY4</accession>
<reference evidence="5" key="2">
    <citation type="journal article" date="2024" name="Plant">
        <title>Genomic evolution and insights into agronomic trait innovations of Sesamum species.</title>
        <authorList>
            <person name="Miao H."/>
            <person name="Wang L."/>
            <person name="Qu L."/>
            <person name="Liu H."/>
            <person name="Sun Y."/>
            <person name="Le M."/>
            <person name="Wang Q."/>
            <person name="Wei S."/>
            <person name="Zheng Y."/>
            <person name="Lin W."/>
            <person name="Duan Y."/>
            <person name="Cao H."/>
            <person name="Xiong S."/>
            <person name="Wang X."/>
            <person name="Wei L."/>
            <person name="Li C."/>
            <person name="Ma Q."/>
            <person name="Ju M."/>
            <person name="Zhao R."/>
            <person name="Li G."/>
            <person name="Mu C."/>
            <person name="Tian Q."/>
            <person name="Mei H."/>
            <person name="Zhang T."/>
            <person name="Gao T."/>
            <person name="Zhang H."/>
        </authorList>
    </citation>
    <scope>NUCLEOTIDE SEQUENCE</scope>
    <source>
        <strain evidence="5">3651</strain>
    </source>
</reference>
<dbReference type="Proteomes" id="UP001293254">
    <property type="component" value="Unassembled WGS sequence"/>
</dbReference>
<dbReference type="Gene3D" id="3.40.50.300">
    <property type="entry name" value="P-loop containing nucleotide triphosphate hydrolases"/>
    <property type="match status" value="1"/>
</dbReference>
<dbReference type="Pfam" id="PF00685">
    <property type="entry name" value="Sulfotransfer_1"/>
    <property type="match status" value="1"/>
</dbReference>
<evidence type="ECO:0000259" key="4">
    <source>
        <dbReference type="Pfam" id="PF00685"/>
    </source>
</evidence>
<keyword evidence="6" id="KW-1185">Reference proteome</keyword>
<gene>
    <name evidence="5" type="ORF">Salat_2000800</name>
</gene>
<dbReference type="EC" id="2.8.2.-" evidence="3"/>
<evidence type="ECO:0000256" key="2">
    <source>
        <dbReference type="ARBA" id="ARBA00022679"/>
    </source>
</evidence>
<comment type="caution">
    <text evidence="5">The sequence shown here is derived from an EMBL/GenBank/DDBJ whole genome shotgun (WGS) entry which is preliminary data.</text>
</comment>
<feature type="domain" description="Sulfotransferase" evidence="4">
    <location>
        <begin position="54"/>
        <end position="282"/>
    </location>
</feature>
<dbReference type="PANTHER" id="PTHR11783">
    <property type="entry name" value="SULFOTRANSFERASE SULT"/>
    <property type="match status" value="1"/>
</dbReference>
<dbReference type="EMBL" id="JACGWO010000008">
    <property type="protein sequence ID" value="KAK4420504.1"/>
    <property type="molecule type" value="Genomic_DNA"/>
</dbReference>
<keyword evidence="2 3" id="KW-0808">Transferase</keyword>
<dbReference type="AlphaFoldDB" id="A0AAE1XYY4"/>
<name>A0AAE1XYY4_9LAMI</name>
<evidence type="ECO:0000256" key="1">
    <source>
        <dbReference type="ARBA" id="ARBA00005771"/>
    </source>
</evidence>
<evidence type="ECO:0000256" key="3">
    <source>
        <dbReference type="RuleBase" id="RU361155"/>
    </source>
</evidence>
<organism evidence="5 6">
    <name type="scientific">Sesamum alatum</name>
    <dbReference type="NCBI Taxonomy" id="300844"/>
    <lineage>
        <taxon>Eukaryota</taxon>
        <taxon>Viridiplantae</taxon>
        <taxon>Streptophyta</taxon>
        <taxon>Embryophyta</taxon>
        <taxon>Tracheophyta</taxon>
        <taxon>Spermatophyta</taxon>
        <taxon>Magnoliopsida</taxon>
        <taxon>eudicotyledons</taxon>
        <taxon>Gunneridae</taxon>
        <taxon>Pentapetalae</taxon>
        <taxon>asterids</taxon>
        <taxon>lamiids</taxon>
        <taxon>Lamiales</taxon>
        <taxon>Pedaliaceae</taxon>
        <taxon>Sesamum</taxon>
    </lineage>
</organism>
<comment type="similarity">
    <text evidence="1 3">Belongs to the sulfotransferase 1 family.</text>
</comment>
<protein>
    <recommendedName>
        <fullName evidence="3">Sulfotransferase</fullName>
        <ecNumber evidence="3">2.8.2.-</ecNumber>
    </recommendedName>
</protein>
<dbReference type="InterPro" id="IPR027417">
    <property type="entry name" value="P-loop_NTPase"/>
</dbReference>
<sequence>MELDSSFELELELSSLPQEKWWGNNCLFQLGGFWHWPQTIQGVNRVIKHFQPLPSDIILASFPKTGTTWLKALLYSIVNRSSRHRLTVDNPHTIIPTLEYDIYGTSHASAMPSSINHSRRILSTHIPYQILAKTLDSSECRVVYVTRNPKDTLVSTWHFINKSNKAKEEPWPFEVAVDNFCRGLIPYGPYYDNVMGYRKLSLDRPKYAHFLTYEELKNDPITHVNKLAEFLGCPFDAEAQVQEIVNGCSFQTLSNHQVNKSDGFPPRITMPSNSFFRKGVSGIIKNICLLRLSRELMHLPKRSFIPTGSSNGKSPMRRSEAAYDECLYIIVLCTKINCVNLVCNNF</sequence>
<evidence type="ECO:0000313" key="6">
    <source>
        <dbReference type="Proteomes" id="UP001293254"/>
    </source>
</evidence>
<evidence type="ECO:0000313" key="5">
    <source>
        <dbReference type="EMBL" id="KAK4420504.1"/>
    </source>
</evidence>
<proteinExistence type="inferred from homology"/>
<dbReference type="InterPro" id="IPR000863">
    <property type="entry name" value="Sulfotransferase_dom"/>
</dbReference>
<dbReference type="GO" id="GO:0008146">
    <property type="term" value="F:sulfotransferase activity"/>
    <property type="evidence" value="ECO:0007669"/>
    <property type="project" value="InterPro"/>
</dbReference>
<dbReference type="SUPFAM" id="SSF52540">
    <property type="entry name" value="P-loop containing nucleoside triphosphate hydrolases"/>
    <property type="match status" value="1"/>
</dbReference>
<reference evidence="5" key="1">
    <citation type="submission" date="2020-06" db="EMBL/GenBank/DDBJ databases">
        <authorList>
            <person name="Li T."/>
            <person name="Hu X."/>
            <person name="Zhang T."/>
            <person name="Song X."/>
            <person name="Zhang H."/>
            <person name="Dai N."/>
            <person name="Sheng W."/>
            <person name="Hou X."/>
            <person name="Wei L."/>
        </authorList>
    </citation>
    <scope>NUCLEOTIDE SEQUENCE</scope>
    <source>
        <strain evidence="5">3651</strain>
        <tissue evidence="5">Leaf</tissue>
    </source>
</reference>